<dbReference type="CDD" id="cd00009">
    <property type="entry name" value="AAA"/>
    <property type="match status" value="1"/>
</dbReference>
<dbReference type="GO" id="GO:0005524">
    <property type="term" value="F:ATP binding"/>
    <property type="evidence" value="ECO:0007669"/>
    <property type="project" value="InterPro"/>
</dbReference>
<comment type="similarity">
    <text evidence="1">Belongs to the Mg-chelatase subunits D/I family. ComM subfamily.</text>
</comment>
<dbReference type="Pfam" id="PF13541">
    <property type="entry name" value="ChlI"/>
    <property type="match status" value="1"/>
</dbReference>
<dbReference type="InterPro" id="IPR027417">
    <property type="entry name" value="P-loop_NTPase"/>
</dbReference>
<dbReference type="SUPFAM" id="SSF52540">
    <property type="entry name" value="P-loop containing nucleoside triphosphate hydrolases"/>
    <property type="match status" value="1"/>
</dbReference>
<organism evidence="3 4">
    <name type="scientific">Piscinibacter koreensis</name>
    <dbReference type="NCBI Taxonomy" id="2742824"/>
    <lineage>
        <taxon>Bacteria</taxon>
        <taxon>Pseudomonadati</taxon>
        <taxon>Pseudomonadota</taxon>
        <taxon>Betaproteobacteria</taxon>
        <taxon>Burkholderiales</taxon>
        <taxon>Sphaerotilaceae</taxon>
        <taxon>Piscinibacter</taxon>
    </lineage>
</organism>
<dbReference type="Pfam" id="PF13335">
    <property type="entry name" value="Mg_chelatase_C"/>
    <property type="match status" value="1"/>
</dbReference>
<dbReference type="InterPro" id="IPR003593">
    <property type="entry name" value="AAA+_ATPase"/>
</dbReference>
<evidence type="ECO:0000259" key="2">
    <source>
        <dbReference type="SMART" id="SM00382"/>
    </source>
</evidence>
<dbReference type="NCBIfam" id="TIGR00368">
    <property type="entry name" value="YifB family Mg chelatase-like AAA ATPase"/>
    <property type="match status" value="1"/>
</dbReference>
<feature type="domain" description="AAA+ ATPase" evidence="2">
    <location>
        <begin position="218"/>
        <end position="399"/>
    </location>
</feature>
<evidence type="ECO:0000256" key="1">
    <source>
        <dbReference type="ARBA" id="ARBA00006354"/>
    </source>
</evidence>
<gene>
    <name evidence="3" type="ORF">HQN59_00280</name>
</gene>
<reference evidence="3 4" key="1">
    <citation type="submission" date="2020-06" db="EMBL/GenBank/DDBJ databases">
        <title>Schlegella sp. ID0723 isolated from air conditioner.</title>
        <authorList>
            <person name="Kim D.Y."/>
            <person name="Kim D.-U."/>
        </authorList>
    </citation>
    <scope>NUCLEOTIDE SEQUENCE [LARGE SCALE GENOMIC DNA]</scope>
    <source>
        <strain evidence="3 4">ID0723</strain>
    </source>
</reference>
<dbReference type="SUPFAM" id="SSF54211">
    <property type="entry name" value="Ribosomal protein S5 domain 2-like"/>
    <property type="match status" value="1"/>
</dbReference>
<dbReference type="RefSeq" id="WP_176064937.1">
    <property type="nucleotide sequence ID" value="NZ_JABWMJ010000001.1"/>
</dbReference>
<dbReference type="Proteomes" id="UP000529637">
    <property type="component" value="Unassembled WGS sequence"/>
</dbReference>
<name>A0A7Y6TUT2_9BURK</name>
<protein>
    <submittedName>
        <fullName evidence="3">YifB family Mg chelatase-like AAA ATPase</fullName>
    </submittedName>
</protein>
<dbReference type="InterPro" id="IPR000523">
    <property type="entry name" value="Mg_chelatse_chII-like_cat_dom"/>
</dbReference>
<dbReference type="InterPro" id="IPR025158">
    <property type="entry name" value="Mg_chelat-rel_C"/>
</dbReference>
<dbReference type="Pfam" id="PF01078">
    <property type="entry name" value="Mg_chelatase"/>
    <property type="match status" value="1"/>
</dbReference>
<sequence length="507" mass="52918">MSLAIVHSRSIDALSAPEVRVEVHLANGLPSFTLVGLADLEVKEARERVRSAIQNSGLDFPNNKRITVNLAPADLPKDSGRFDLPIALGILAAAGQIDADRLAGFEFAGELSLAGDVRPVRGALAMGLALQRSAASTRVLVLPTASAQEAALVPGLALRAAEHLADVVRAFVAGESAAACELPVPVPAPPAVTAARPDLREVKGQAGAKRVLEIAAAGGHSVLMVGPPGTGKSMLAQRFVGLLPPLDTDEALESAAIASLTGGFAPERWAERVLRAPHHTASPVALVGGGSPPQPGEISLAHHGVLFLDELPEFPRAALEALREPLETGRIVVSRAARRAEFPARFQLVAAMNPCPCGMLGHPQRACRCTPEAIARYQSRLSGPLLDRIDAQVEVPAVPPDALAAAPRGESTAVVAARVVAARSRALQRQGCVNTELAGDALDRHAALDAAASAFLQAVTLRLGWSARSFHRVLRLARTIADLAEAPAIATPHVAEAIQYRRVLTTG</sequence>
<dbReference type="EMBL" id="JABWMJ010000001">
    <property type="protein sequence ID" value="NUZ04187.1"/>
    <property type="molecule type" value="Genomic_DNA"/>
</dbReference>
<dbReference type="InterPro" id="IPR020568">
    <property type="entry name" value="Ribosomal_Su5_D2-typ_SF"/>
</dbReference>
<dbReference type="AlphaFoldDB" id="A0A7Y6TUT2"/>
<dbReference type="PANTHER" id="PTHR32039:SF7">
    <property type="entry name" value="COMPETENCE PROTEIN COMM"/>
    <property type="match status" value="1"/>
</dbReference>
<dbReference type="Gene3D" id="3.40.50.300">
    <property type="entry name" value="P-loop containing nucleotide triphosphate hydrolases"/>
    <property type="match status" value="1"/>
</dbReference>
<dbReference type="SMART" id="SM00382">
    <property type="entry name" value="AAA"/>
    <property type="match status" value="1"/>
</dbReference>
<dbReference type="InterPro" id="IPR004482">
    <property type="entry name" value="Mg_chelat-rel"/>
</dbReference>
<dbReference type="InterPro" id="IPR045006">
    <property type="entry name" value="CHLI-like"/>
</dbReference>
<accession>A0A7Y6TUT2</accession>
<dbReference type="PANTHER" id="PTHR32039">
    <property type="entry name" value="MAGNESIUM-CHELATASE SUBUNIT CHLI"/>
    <property type="match status" value="1"/>
</dbReference>
<keyword evidence="4" id="KW-1185">Reference proteome</keyword>
<dbReference type="Gene3D" id="3.30.230.10">
    <property type="match status" value="1"/>
</dbReference>
<dbReference type="InterPro" id="IPR014721">
    <property type="entry name" value="Ribsml_uS5_D2-typ_fold_subgr"/>
</dbReference>
<evidence type="ECO:0000313" key="4">
    <source>
        <dbReference type="Proteomes" id="UP000529637"/>
    </source>
</evidence>
<proteinExistence type="inferred from homology"/>
<comment type="caution">
    <text evidence="3">The sequence shown here is derived from an EMBL/GenBank/DDBJ whole genome shotgun (WGS) entry which is preliminary data.</text>
</comment>
<evidence type="ECO:0000313" key="3">
    <source>
        <dbReference type="EMBL" id="NUZ04187.1"/>
    </source>
</evidence>